<dbReference type="CDD" id="cd07740">
    <property type="entry name" value="metallo-hydrolase-like_MBL-fold"/>
    <property type="match status" value="1"/>
</dbReference>
<gene>
    <name evidence="2" type="ORF">EV659_10267</name>
</gene>
<dbReference type="AlphaFoldDB" id="A0A4R2PU25"/>
<dbReference type="SUPFAM" id="SSF56281">
    <property type="entry name" value="Metallo-hydrolase/oxidoreductase"/>
    <property type="match status" value="1"/>
</dbReference>
<dbReference type="GO" id="GO:0042781">
    <property type="term" value="F:3'-tRNA processing endoribonuclease activity"/>
    <property type="evidence" value="ECO:0007669"/>
    <property type="project" value="TreeGrafter"/>
</dbReference>
<dbReference type="InterPro" id="IPR001279">
    <property type="entry name" value="Metallo-B-lactamas"/>
</dbReference>
<proteinExistence type="predicted"/>
<protein>
    <submittedName>
        <fullName evidence="2">Ribonuclease BN (tRNA processing enzyme)</fullName>
    </submittedName>
</protein>
<evidence type="ECO:0000259" key="1">
    <source>
        <dbReference type="SMART" id="SM00849"/>
    </source>
</evidence>
<sequence length="242" mass="25874">MHLTIAGCGDAFSSGGRFHTCFWLDHDQGSALIDCGATSLTALKRQGLKPEAADTVLITHPHGDHMGGLPFLLIDRAFRAGKLAPIRLVGPVGLGARLEALSAALYPGAWRKLPFDIQITELMPGDATEVAGLDIATEAMRHPSGAPTLGFRVAADGKTLAFTGDTAWCEGVERLADGADLLIIECSAMCEGVPWHISHEELVRHRDRLGARRIALSHMGEDVLAAAPADFERLDDGRVIRL</sequence>
<evidence type="ECO:0000313" key="2">
    <source>
        <dbReference type="EMBL" id="TCP37661.1"/>
    </source>
</evidence>
<dbReference type="Proteomes" id="UP000295399">
    <property type="component" value="Unassembled WGS sequence"/>
</dbReference>
<keyword evidence="3" id="KW-1185">Reference proteome</keyword>
<reference evidence="2 3" key="1">
    <citation type="submission" date="2019-03" db="EMBL/GenBank/DDBJ databases">
        <title>Genomic Encyclopedia of Type Strains, Phase IV (KMG-IV): sequencing the most valuable type-strain genomes for metagenomic binning, comparative biology and taxonomic classification.</title>
        <authorList>
            <person name="Goeker M."/>
        </authorList>
    </citation>
    <scope>NUCLEOTIDE SEQUENCE [LARGE SCALE GENOMIC DNA]</scope>
    <source>
        <strain evidence="2 3">DSM 2132</strain>
    </source>
</reference>
<evidence type="ECO:0000313" key="3">
    <source>
        <dbReference type="Proteomes" id="UP000295399"/>
    </source>
</evidence>
<dbReference type="Gene3D" id="3.60.15.10">
    <property type="entry name" value="Ribonuclease Z/Hydroxyacylglutathione hydrolase-like"/>
    <property type="match status" value="1"/>
</dbReference>
<dbReference type="EMBL" id="SLXO01000002">
    <property type="protein sequence ID" value="TCP37661.1"/>
    <property type="molecule type" value="Genomic_DNA"/>
</dbReference>
<dbReference type="SMART" id="SM00849">
    <property type="entry name" value="Lactamase_B"/>
    <property type="match status" value="1"/>
</dbReference>
<organism evidence="2 3">
    <name type="scientific">Rhodothalassium salexigens DSM 2132</name>
    <dbReference type="NCBI Taxonomy" id="1188247"/>
    <lineage>
        <taxon>Bacteria</taxon>
        <taxon>Pseudomonadati</taxon>
        <taxon>Pseudomonadota</taxon>
        <taxon>Alphaproteobacteria</taxon>
        <taxon>Rhodothalassiales</taxon>
        <taxon>Rhodothalassiaceae</taxon>
        <taxon>Rhodothalassium</taxon>
    </lineage>
</organism>
<dbReference type="InterPro" id="IPR036866">
    <property type="entry name" value="RibonucZ/Hydroxyglut_hydro"/>
</dbReference>
<dbReference type="Pfam" id="PF23023">
    <property type="entry name" value="Anti-Pycsar_Apyc1"/>
    <property type="match status" value="1"/>
</dbReference>
<dbReference type="PANTHER" id="PTHR46018">
    <property type="entry name" value="ZINC PHOSPHODIESTERASE ELAC PROTEIN 1"/>
    <property type="match status" value="1"/>
</dbReference>
<accession>A0A4R2PU25</accession>
<dbReference type="OrthoDB" id="9800940at2"/>
<feature type="domain" description="Metallo-beta-lactamase" evidence="1">
    <location>
        <begin position="18"/>
        <end position="218"/>
    </location>
</feature>
<dbReference type="RefSeq" id="WP_132707264.1">
    <property type="nucleotide sequence ID" value="NZ_JACIGF010000002.1"/>
</dbReference>
<dbReference type="InParanoid" id="A0A4R2PU25"/>
<comment type="caution">
    <text evidence="2">The sequence shown here is derived from an EMBL/GenBank/DDBJ whole genome shotgun (WGS) entry which is preliminary data.</text>
</comment>
<dbReference type="PANTHER" id="PTHR46018:SF7">
    <property type="entry name" value="RIBONUCLEASE Z"/>
    <property type="match status" value="1"/>
</dbReference>
<name>A0A4R2PU25_RHOSA</name>